<dbReference type="InterPro" id="IPR052926">
    <property type="entry name" value="Metallo-beta-lactamase_dom"/>
</dbReference>
<gene>
    <name evidence="2" type="ORF">SAMN05216313_11598</name>
</gene>
<evidence type="ECO:0000313" key="3">
    <source>
        <dbReference type="Proteomes" id="UP000198508"/>
    </source>
</evidence>
<name>A0A1I0HCZ9_9FIRM</name>
<reference evidence="3" key="1">
    <citation type="submission" date="2016-10" db="EMBL/GenBank/DDBJ databases">
        <authorList>
            <person name="Varghese N."/>
            <person name="Submissions S."/>
        </authorList>
    </citation>
    <scope>NUCLEOTIDE SEQUENCE [LARGE SCALE GENOMIC DNA]</scope>
    <source>
        <strain evidence="3">NLAE-zl-G277</strain>
    </source>
</reference>
<sequence>MKLQVLVDNNTFIDCYYLGEPGASYYIEDGPAKILFDTGYSDIFIKNAQDMGIDLGAITHIVLSHGHNDHTGGLKALAERFDLSKIRLIAHPLCFAPKWAHEGYIGAPFDTAQIMEKFSGTLTREPYWITENCCFLGEIPESNDFETRRKLGKMDVDGRRVDDFLLDDTAMAVRTGEGIFIITGCSHSGICNIVEQAKKVFHTEKIAGIIGGFHLFKTDGRLERTIDYLSGLSASHMYPCHCVSLKAKAEMMKRMDVEEVGVGLALEMETAGR</sequence>
<dbReference type="GO" id="GO:0016740">
    <property type="term" value="F:transferase activity"/>
    <property type="evidence" value="ECO:0007669"/>
    <property type="project" value="TreeGrafter"/>
</dbReference>
<dbReference type="RefSeq" id="WP_092365290.1">
    <property type="nucleotide sequence ID" value="NZ_FOIM01000015.1"/>
</dbReference>
<dbReference type="Proteomes" id="UP000198508">
    <property type="component" value="Unassembled WGS sequence"/>
</dbReference>
<dbReference type="InterPro" id="IPR041712">
    <property type="entry name" value="DHPS-like_MBL-fold"/>
</dbReference>
<dbReference type="Gene3D" id="3.60.15.10">
    <property type="entry name" value="Ribonuclease Z/Hydroxyacylglutathione hydrolase-like"/>
    <property type="match status" value="1"/>
</dbReference>
<protein>
    <submittedName>
        <fullName evidence="2">7,8-dihydropterin-6-yl-methyl-4-(Beta-D-ribofuranosyl)aminobenzene 5'-phosphate synthase</fullName>
    </submittedName>
</protein>
<dbReference type="Pfam" id="PF00753">
    <property type="entry name" value="Lactamase_B"/>
    <property type="match status" value="1"/>
</dbReference>
<proteinExistence type="predicted"/>
<evidence type="ECO:0000259" key="1">
    <source>
        <dbReference type="SMART" id="SM00849"/>
    </source>
</evidence>
<accession>A0A1I0HCZ9</accession>
<dbReference type="CDD" id="cd07713">
    <property type="entry name" value="DHPS-like_MBL-fold"/>
    <property type="match status" value="1"/>
</dbReference>
<feature type="domain" description="Metallo-beta-lactamase" evidence="1">
    <location>
        <begin position="21"/>
        <end position="241"/>
    </location>
</feature>
<dbReference type="SMART" id="SM00849">
    <property type="entry name" value="Lactamase_B"/>
    <property type="match status" value="1"/>
</dbReference>
<organism evidence="2 3">
    <name type="scientific">Enterocloster lavalensis</name>
    <dbReference type="NCBI Taxonomy" id="460384"/>
    <lineage>
        <taxon>Bacteria</taxon>
        <taxon>Bacillati</taxon>
        <taxon>Bacillota</taxon>
        <taxon>Clostridia</taxon>
        <taxon>Lachnospirales</taxon>
        <taxon>Lachnospiraceae</taxon>
        <taxon>Enterocloster</taxon>
    </lineage>
</organism>
<dbReference type="SUPFAM" id="SSF56281">
    <property type="entry name" value="Metallo-hydrolase/oxidoreductase"/>
    <property type="match status" value="1"/>
</dbReference>
<dbReference type="STRING" id="460384.SAMN05216313_11598"/>
<evidence type="ECO:0000313" key="2">
    <source>
        <dbReference type="EMBL" id="SET81750.1"/>
    </source>
</evidence>
<dbReference type="AlphaFoldDB" id="A0A1I0HCZ9"/>
<keyword evidence="3" id="KW-1185">Reference proteome</keyword>
<dbReference type="InterPro" id="IPR036866">
    <property type="entry name" value="RibonucZ/Hydroxyglut_hydro"/>
</dbReference>
<dbReference type="EMBL" id="FOIM01000015">
    <property type="protein sequence ID" value="SET81750.1"/>
    <property type="molecule type" value="Genomic_DNA"/>
</dbReference>
<dbReference type="PANTHER" id="PTHR13754">
    <property type="entry name" value="METALLO-BETA-LACTAMASE SUPERFAMILY PROTEIN"/>
    <property type="match status" value="1"/>
</dbReference>
<dbReference type="PANTHER" id="PTHR13754:SF18">
    <property type="entry name" value="7,8-DIHYDROPTERIN-6-METHYL-4-(BETA-D-RIBOFURANOSYL)-AMINOBENZENE-5'-PHOSPHATE SYNTHASE"/>
    <property type="match status" value="1"/>
</dbReference>
<dbReference type="InterPro" id="IPR001279">
    <property type="entry name" value="Metallo-B-lactamas"/>
</dbReference>